<protein>
    <submittedName>
        <fullName evidence="1">Uncharacterized protein</fullName>
    </submittedName>
</protein>
<accession>A0A2G5RS17</accession>
<sequence length="253" mass="29506">MKEYALSRELNQKIVDGIFEGYRDYLEVRREKARTLKVSGAYAWVKGNHIDHHVAIACEPYGVESKIAKAGLTWQYLQFKNDSEAMLFIVKNARYFNPEQVDRGKDALGRTRNKKISYMEELMQINSEIDFKEVPLEQGNSTQLELQLIEDSHLNEDVKKEIVKLKSIYKRFYIVTYKIDENQQIEQIRLWMPNPANNKAYLIEDLTKYINGTHTISIDDELKNILINDNVLEEGLDAHVFGIVLDDSEEKEN</sequence>
<reference evidence="1 2" key="1">
    <citation type="submission" date="2017-10" db="EMBL/GenBank/DDBJ databases">
        <title>Draft genome sequence of Anoxybacillus flavithermus KU2-6-11 from caldera Uzon (Russia:Kamchtka).</title>
        <authorList>
            <person name="Korzhuk A.V."/>
            <person name="Rozanov A.S."/>
            <person name="Bryanskaya A.V."/>
            <person name="Peltek S.E."/>
        </authorList>
    </citation>
    <scope>NUCLEOTIDE SEQUENCE [LARGE SCALE GENOMIC DNA]</scope>
    <source>
        <strain evidence="1 2">KU2-6_11</strain>
    </source>
</reference>
<comment type="caution">
    <text evidence="1">The sequence shown here is derived from an EMBL/GenBank/DDBJ whole genome shotgun (WGS) entry which is preliminary data.</text>
</comment>
<proteinExistence type="predicted"/>
<organism evidence="1 2">
    <name type="scientific">Anoxybacillus flavithermus</name>
    <dbReference type="NCBI Taxonomy" id="33934"/>
    <lineage>
        <taxon>Bacteria</taxon>
        <taxon>Bacillati</taxon>
        <taxon>Bacillota</taxon>
        <taxon>Bacilli</taxon>
        <taxon>Bacillales</taxon>
        <taxon>Anoxybacillaceae</taxon>
        <taxon>Anoxybacillus</taxon>
    </lineage>
</organism>
<dbReference type="Proteomes" id="UP000230559">
    <property type="component" value="Unassembled WGS sequence"/>
</dbReference>
<dbReference type="RefSeq" id="WP_035050412.1">
    <property type="nucleotide sequence ID" value="NZ_PEDM01000005.1"/>
</dbReference>
<name>A0A2G5RS17_9BACL</name>
<evidence type="ECO:0000313" key="2">
    <source>
        <dbReference type="Proteomes" id="UP000230559"/>
    </source>
</evidence>
<evidence type="ECO:0000313" key="1">
    <source>
        <dbReference type="EMBL" id="PIC05506.1"/>
    </source>
</evidence>
<gene>
    <name evidence="1" type="ORF">CS060_04315</name>
</gene>
<dbReference type="EMBL" id="PEDM01000005">
    <property type="protein sequence ID" value="PIC05506.1"/>
    <property type="molecule type" value="Genomic_DNA"/>
</dbReference>
<dbReference type="AlphaFoldDB" id="A0A2G5RS17"/>